<evidence type="ECO:0000256" key="6">
    <source>
        <dbReference type="SAM" id="MobiDB-lite"/>
    </source>
</evidence>
<evidence type="ECO:0000256" key="1">
    <source>
        <dbReference type="ARBA" id="ARBA00002687"/>
    </source>
</evidence>
<dbReference type="PANTHER" id="PTHR15502">
    <property type="entry name" value="CALCINEURIN-BINDING PROTEIN CABIN 1-RELATED"/>
    <property type="match status" value="1"/>
</dbReference>
<comment type="function">
    <text evidence="1">Has a role in a nucleosome assembly pathway that is required for the integrity of heterochromatin and proper chromosome segregation.</text>
</comment>
<keyword evidence="5" id="KW-0539">Nucleus</keyword>
<dbReference type="GO" id="GO:0000417">
    <property type="term" value="C:HIR complex"/>
    <property type="evidence" value="ECO:0007669"/>
    <property type="project" value="TreeGrafter"/>
</dbReference>
<evidence type="ECO:0000256" key="2">
    <source>
        <dbReference type="ARBA" id="ARBA00004123"/>
    </source>
</evidence>
<comment type="caution">
    <text evidence="7">The sequence shown here is derived from an EMBL/GenBank/DDBJ whole genome shotgun (WGS) entry which is preliminary data.</text>
</comment>
<dbReference type="GO" id="GO:0006325">
    <property type="term" value="P:chromatin organization"/>
    <property type="evidence" value="ECO:0007669"/>
    <property type="project" value="InterPro"/>
</dbReference>
<evidence type="ECO:0000256" key="3">
    <source>
        <dbReference type="ARBA" id="ARBA00007335"/>
    </source>
</evidence>
<evidence type="ECO:0000313" key="7">
    <source>
        <dbReference type="EMBL" id="RKU48784.1"/>
    </source>
</evidence>
<feature type="compositionally biased region" description="Basic and acidic residues" evidence="6">
    <location>
        <begin position="1840"/>
        <end position="1853"/>
    </location>
</feature>
<comment type="similarity">
    <text evidence="3">Belongs to the HIR3 family.</text>
</comment>
<dbReference type="InterPro" id="IPR033053">
    <property type="entry name" value="Hir3/CABIN1"/>
</dbReference>
<comment type="subcellular location">
    <subcellularLocation>
        <location evidence="2">Nucleus</location>
    </subcellularLocation>
</comment>
<dbReference type="InterPro" id="IPR011990">
    <property type="entry name" value="TPR-like_helical_dom_sf"/>
</dbReference>
<feature type="compositionally biased region" description="Acidic residues" evidence="6">
    <location>
        <begin position="1910"/>
        <end position="1923"/>
    </location>
</feature>
<dbReference type="Gene3D" id="1.25.40.10">
    <property type="entry name" value="Tetratricopeptide repeat domain"/>
    <property type="match status" value="1"/>
</dbReference>
<feature type="compositionally biased region" description="Basic and acidic residues" evidence="6">
    <location>
        <begin position="1762"/>
        <end position="1771"/>
    </location>
</feature>
<proteinExistence type="inferred from homology"/>
<accession>A0A420YLM6</accession>
<reference evidence="7 8" key="1">
    <citation type="submission" date="2018-08" db="EMBL/GenBank/DDBJ databases">
        <title>Draft genome of the lignicolous fungus Coniochaeta pulveracea.</title>
        <authorList>
            <person name="Borstlap C.J."/>
            <person name="De Witt R.N."/>
            <person name="Botha A."/>
            <person name="Volschenk H."/>
        </authorList>
    </citation>
    <scope>NUCLEOTIDE SEQUENCE [LARGE SCALE GENOMIC DNA]</scope>
    <source>
        <strain evidence="7 8">CAB683</strain>
    </source>
</reference>
<protein>
    <recommendedName>
        <fullName evidence="4">Histone transcription regulator 3 homolog</fullName>
    </recommendedName>
</protein>
<sequence length="1943" mass="219234">MPAFAAINLDPEDVVAEEIDTTKEVQVDDAFKQFQTALKLHAQGPRFFDEAADAYNALFDCDIFNYPDGKTEYERTETQPGQLNALEPALLPPLEAAGVEGDNVVTSLLQAYYLSYKNHGQFLLDRIKHRARTATTQARNTVFEDPAVAADAKKAIDDFTAALDRDPSDAELWRRTARVAGYLGSSRISRYSLEAAIELDDDPAVVDVESPSLAEGFSGEQLRRQLAVLEDSVALTHPIMKPFITKEIPRMLEPYIDPIPFLPDSTKQLAAPSADRTKRIKPVSVVIRSISWSELGTALLFFLTEHELSGDRVIIEMPDISEDERAVQMEVDKQLQDAADVTAPRQASPEVTKPKDRNTAEAPVSPRAPRKDRAMSLPSRKRSQSEAGLPEAVDEDNAETKRSKRTRRRETTQEELVDPATLVATQLQPYQAADQHLFQTTKNILENLDVTDLETIRRINEILDTCASDDRTIKITTTAAVDLRDSIRSFNDANAKLFLDKEKASQPGLSNFHEHTKTGSQRILDPPAFEESLNLRTFVGRINSDWLSIHDVAYEWTKAVVKTYSTCKWSDRTKTAVVHVISRFDEALQDRLRFELNRCMEDASHNDDFRELDALVQALFELHLDVYERITNPNSVVDDATRSETKSKLDRWLDVACYIRGQQPNGSPDMALRFLWASVLTTSLGGDVTREHVLVLWHELRNYLLEAGHADIHLPNNVAMPDISATAADREISKLTTMDFFLSLFHDEMDDPVGVIDTLEPVMNPDSVVVERSAASTDGVVADADGTAETRVQQPISAIANQGLRDLWKFLAISSTDLRLFLWRRLAEAYAKIKYSTKQFSCYLRALEMVVNDWDQEAYTSTPTESRKALFLTMLKSVDDLMVQALSLALNDNSSFDIIDDSHIRSSAAALAKLSCTLHVAFLFEDEVSVGISQPPSKSATFSAFFNKLREMQVRTWSLQYTVIKVGISQNLTMFIRPENDLADFLAAVHQVLGLRKCCKASNKIFLKMMRIELLKQRSIENWEDYLGQVLYDLHGLKLGVGIWEVQEHGCPLEKLEKRQAMALVEKVTTLANRMSLKDLLKSDLKNVIDHMQQAIGTPKSTPQMLHNLRNFTDYMKKPIHPLRLYQAMTGKVSLDAVSVNVPESALAEHGWFFLQGMIAFTKFKGVDLNRRQTPGAVDDLRIATTFLRLQLQFTPDHWNAWFRLAECFDYELEEAVLWTAEKMNKDNREELIRYQRGSIHCYTLALSYSRSWVEDSQAAISSEVEDQVLGEMYYGFGMRLYASSREPFAMEPFHHADQERFFITPLGQTDSGGGPGTFRKILHKEMTDYKVWKFASSLFRRAMATKPKDWKTPYMYAKCLWKMFQKPLDQLDHKDRDSKPSVDDVIAALERTVAVVVAQQKPRQDPILEPHYKILSVIHKLVMRGQLDKQEAYNILRRQPFAPKSSDDMKMEDMDDWESYVLKSLRVLRDKDKSNWQHRLVMRHATILFDYEPSNGSEGDMNETEHEEDHKDVVPAKAAFSVLRENMFTKTMVMNVWKCEAERPGRHHVYMSKYVRYVFRLLSVMNDSTNIEALLRRLRKKAGEFYRFNDLWNHCVITYMRVLRRIYNVPTDVDALKNMSPDEFDIVADRIKDWVTEPTAHDHGAFTALKEAIELKKLNSGLFKSPLFDDLITDCYSFLYTEIRSSLPGENPANIIEERQKAHDAELIEKLGQVKPALLTDGFLRPSEPEKDGTSPGSVRASAEPSEKHEGASRRRAATVRKPDIIRKAEQAVIRAMEGPQSKSTVNGAGSNRGSKNITPTGDSHDTSSDEDEEDGGRSTAGDHGADEDVVMIDADVAGTRDVKGKSKDEGHAASSSPPGSVHDSADDESDLSDVPADYEDDAPPELLYPGLGLGIKGDQGQSDAESSVGDEEDETGDEEEAPKDGGQPEHAEDEAMPDVQD</sequence>
<dbReference type="PANTHER" id="PTHR15502:SF7">
    <property type="entry name" value="CALCINEURIN-BINDING PROTEIN CABIN-1"/>
    <property type="match status" value="1"/>
</dbReference>
<dbReference type="OrthoDB" id="77564at2759"/>
<dbReference type="STRING" id="177199.A0A420YLM6"/>
<dbReference type="GO" id="GO:0031491">
    <property type="term" value="F:nucleosome binding"/>
    <property type="evidence" value="ECO:0007669"/>
    <property type="project" value="TreeGrafter"/>
</dbReference>
<evidence type="ECO:0000256" key="4">
    <source>
        <dbReference type="ARBA" id="ARBA00014848"/>
    </source>
</evidence>
<dbReference type="GO" id="GO:0005634">
    <property type="term" value="C:nucleus"/>
    <property type="evidence" value="ECO:0007669"/>
    <property type="project" value="UniProtKB-SubCell"/>
</dbReference>
<dbReference type="EMBL" id="QVQW01000003">
    <property type="protein sequence ID" value="RKU48784.1"/>
    <property type="molecule type" value="Genomic_DNA"/>
</dbReference>
<name>A0A420YLM6_9PEZI</name>
<organism evidence="7 8">
    <name type="scientific">Coniochaeta pulveracea</name>
    <dbReference type="NCBI Taxonomy" id="177199"/>
    <lineage>
        <taxon>Eukaryota</taxon>
        <taxon>Fungi</taxon>
        <taxon>Dikarya</taxon>
        <taxon>Ascomycota</taxon>
        <taxon>Pezizomycotina</taxon>
        <taxon>Sordariomycetes</taxon>
        <taxon>Sordariomycetidae</taxon>
        <taxon>Coniochaetales</taxon>
        <taxon>Coniochaetaceae</taxon>
        <taxon>Coniochaeta</taxon>
    </lineage>
</organism>
<evidence type="ECO:0000313" key="8">
    <source>
        <dbReference type="Proteomes" id="UP000275385"/>
    </source>
</evidence>
<feature type="compositionally biased region" description="Acidic residues" evidence="6">
    <location>
        <begin position="1933"/>
        <end position="1943"/>
    </location>
</feature>
<evidence type="ECO:0000256" key="5">
    <source>
        <dbReference type="ARBA" id="ARBA00023242"/>
    </source>
</evidence>
<feature type="compositionally biased region" description="Acidic residues" evidence="6">
    <location>
        <begin position="1867"/>
        <end position="1885"/>
    </location>
</feature>
<feature type="compositionally biased region" description="Polar residues" evidence="6">
    <location>
        <begin position="1782"/>
        <end position="1801"/>
    </location>
</feature>
<dbReference type="Proteomes" id="UP000275385">
    <property type="component" value="Unassembled WGS sequence"/>
</dbReference>
<feature type="region of interest" description="Disordered" evidence="6">
    <location>
        <begin position="331"/>
        <end position="417"/>
    </location>
</feature>
<feature type="region of interest" description="Disordered" evidence="6">
    <location>
        <begin position="1723"/>
        <end position="1943"/>
    </location>
</feature>
<keyword evidence="8" id="KW-1185">Reference proteome</keyword>
<gene>
    <name evidence="7" type="primary">HIR3</name>
    <name evidence="7" type="ORF">DL546_005286</name>
</gene>